<dbReference type="KEGG" id="sata:C5746_03680"/>
<reference evidence="2 3" key="1">
    <citation type="journal article" date="2018" name="Front. Microbiol.">
        <title>Genome Sequencing of Streptomyces atratus SCSIOZH16 and Activation Production of Nocardamine via Metabolic Engineering.</title>
        <authorList>
            <person name="Li Y."/>
            <person name="Zhang C."/>
            <person name="Liu C."/>
            <person name="Ju J."/>
            <person name="Ma J."/>
        </authorList>
    </citation>
    <scope>NUCLEOTIDE SEQUENCE [LARGE SCALE GENOMIC DNA]</scope>
    <source>
        <strain evidence="2 3">SCSIO_ZH16</strain>
    </source>
</reference>
<feature type="domain" description="Carrier" evidence="1">
    <location>
        <begin position="7"/>
        <end position="72"/>
    </location>
</feature>
<protein>
    <submittedName>
        <fullName evidence="2">Acyl carrier protein</fullName>
    </submittedName>
</protein>
<evidence type="ECO:0000313" key="3">
    <source>
        <dbReference type="Proteomes" id="UP000252698"/>
    </source>
</evidence>
<evidence type="ECO:0000313" key="2">
    <source>
        <dbReference type="EMBL" id="AXE76209.1"/>
    </source>
</evidence>
<dbReference type="Proteomes" id="UP000252698">
    <property type="component" value="Chromosome"/>
</dbReference>
<dbReference type="AlphaFoldDB" id="A0A2Z5J7B7"/>
<dbReference type="RefSeq" id="WP_114242874.1">
    <property type="nucleotide sequence ID" value="NZ_CP027306.1"/>
</dbReference>
<dbReference type="Gene3D" id="1.10.1200.10">
    <property type="entry name" value="ACP-like"/>
    <property type="match status" value="1"/>
</dbReference>
<name>A0A2Z5J7B7_STRAR</name>
<sequence length="92" mass="9764">MSAIHPKITEVLTHTFKVPVAEIRPDSTMDSLEMDSLAVAEFAVLIRETMGGDRDFDELSKDATLAAITRYIDATAGSGAPLGGEAPTSNAR</sequence>
<organism evidence="2 3">
    <name type="scientific">Streptomyces atratus</name>
    <dbReference type="NCBI Taxonomy" id="1893"/>
    <lineage>
        <taxon>Bacteria</taxon>
        <taxon>Bacillati</taxon>
        <taxon>Actinomycetota</taxon>
        <taxon>Actinomycetes</taxon>
        <taxon>Kitasatosporales</taxon>
        <taxon>Streptomycetaceae</taxon>
        <taxon>Streptomyces</taxon>
    </lineage>
</organism>
<dbReference type="EMBL" id="CP027306">
    <property type="protein sequence ID" value="AXE76209.1"/>
    <property type="molecule type" value="Genomic_DNA"/>
</dbReference>
<dbReference type="GeneID" id="95517656"/>
<dbReference type="Pfam" id="PF00550">
    <property type="entry name" value="PP-binding"/>
    <property type="match status" value="1"/>
</dbReference>
<dbReference type="InterPro" id="IPR009081">
    <property type="entry name" value="PP-bd_ACP"/>
</dbReference>
<evidence type="ECO:0000259" key="1">
    <source>
        <dbReference type="Pfam" id="PF00550"/>
    </source>
</evidence>
<dbReference type="SUPFAM" id="SSF47336">
    <property type="entry name" value="ACP-like"/>
    <property type="match status" value="1"/>
</dbReference>
<accession>A0A2Z5J7B7</accession>
<gene>
    <name evidence="2" type="ORF">C5746_03680</name>
</gene>
<dbReference type="InterPro" id="IPR036736">
    <property type="entry name" value="ACP-like_sf"/>
</dbReference>
<proteinExistence type="predicted"/>